<sequence length="544" mass="62600">MVSTRSKKYCGATVGNYDDDEVVNLNGIQMKRWEHIGNFPEDFLSKFVAFVNMKLVRRTLLPIEGCEEDVRCFYRCSQWPTIECPVNMRSQLLICSGKKHYVVGQGKHLHCKYATNSRDGSKGQRLEAEAMQKEGDGKGEGRQQKQQKPKEATAQRIGKSEVASKETFSSRSGVFSYFSTAQTKEKLEEVKVRQGLEVPVRSYPRSMRCKHRRSGCTFNVIVRDERKANAPLHFPLKLFARNQHNHSGTNRNKKRVASKTTKQTDSDNDGRQSGPEMDTTENEHNPTENTGEDGKVGRQRFSDRLRRIEVLKQQKEIRIDEEQQDNEVKRKHRRKVPPKGMSDADGHTSTNGRGEPPLASHIIPSSEQRQQILTDWNQFLWSVRGIFSIFFFGLQSDRTTKYLAIDGARPMEDTPTIPVIEEPEDDDNDGERESGHSEDPSRFSVAVPHRDLPLEKLANALMLRLIRVPQRVQFSPYEQHQTKQNNSFLYFEDLNLSPDERAWIRVVQGNNCKDNDEIKKEHWLKVNRQLLTYAIMGKCSTVFK</sequence>
<reference evidence="2" key="1">
    <citation type="submission" date="2014-05" db="EMBL/GenBank/DDBJ databases">
        <title>The genome and life-stage specific transcriptomes of Globodera pallida elucidate key aspects of plant parasitism by a cyst nematode.</title>
        <authorList>
            <person name="Cotton J.A."/>
            <person name="Lilley C.J."/>
            <person name="Jones L.M."/>
            <person name="Kikuchi T."/>
            <person name="Reid A.J."/>
            <person name="Thorpe P."/>
            <person name="Tsai I.J."/>
            <person name="Beasley H."/>
            <person name="Blok V."/>
            <person name="Cock P.J.A."/>
            <person name="Van den Akker S.E."/>
            <person name="Holroyd N."/>
            <person name="Hunt M."/>
            <person name="Mantelin S."/>
            <person name="Naghra H."/>
            <person name="Pain A."/>
            <person name="Palomares-Rius J.E."/>
            <person name="Zarowiecki M."/>
            <person name="Berriman M."/>
            <person name="Jones J.T."/>
            <person name="Urwin P.E."/>
        </authorList>
    </citation>
    <scope>NUCLEOTIDE SEQUENCE [LARGE SCALE GENOMIC DNA]</scope>
    <source>
        <strain evidence="2">Lindley</strain>
    </source>
</reference>
<keyword evidence="2" id="KW-1185">Reference proteome</keyword>
<reference evidence="3" key="2">
    <citation type="submission" date="2016-06" db="UniProtKB">
        <authorList>
            <consortium name="WormBaseParasite"/>
        </authorList>
    </citation>
    <scope>IDENTIFICATION</scope>
</reference>
<feature type="region of interest" description="Disordered" evidence="1">
    <location>
        <begin position="130"/>
        <end position="164"/>
    </location>
</feature>
<feature type="region of interest" description="Disordered" evidence="1">
    <location>
        <begin position="412"/>
        <end position="444"/>
    </location>
</feature>
<accession>A0A183BVZ3</accession>
<evidence type="ECO:0000256" key="1">
    <source>
        <dbReference type="SAM" id="MobiDB-lite"/>
    </source>
</evidence>
<dbReference type="Proteomes" id="UP000050741">
    <property type="component" value="Unassembled WGS sequence"/>
</dbReference>
<feature type="compositionally biased region" description="Basic and acidic residues" evidence="1">
    <location>
        <begin position="431"/>
        <end position="441"/>
    </location>
</feature>
<feature type="compositionally biased region" description="Basic and acidic residues" evidence="1">
    <location>
        <begin position="281"/>
        <end position="301"/>
    </location>
</feature>
<protein>
    <submittedName>
        <fullName evidence="3">SWIM-type domain-containing protein</fullName>
    </submittedName>
</protein>
<name>A0A183BVZ3_GLOPA</name>
<dbReference type="AlphaFoldDB" id="A0A183BVZ3"/>
<feature type="region of interest" description="Disordered" evidence="1">
    <location>
        <begin position="319"/>
        <end position="361"/>
    </location>
</feature>
<feature type="region of interest" description="Disordered" evidence="1">
    <location>
        <begin position="240"/>
        <end position="301"/>
    </location>
</feature>
<evidence type="ECO:0000313" key="3">
    <source>
        <dbReference type="WBParaSite" id="GPLIN_000478100"/>
    </source>
</evidence>
<evidence type="ECO:0000313" key="2">
    <source>
        <dbReference type="Proteomes" id="UP000050741"/>
    </source>
</evidence>
<feature type="compositionally biased region" description="Acidic residues" evidence="1">
    <location>
        <begin position="421"/>
        <end position="430"/>
    </location>
</feature>
<organism evidence="2 3">
    <name type="scientific">Globodera pallida</name>
    <name type="common">Potato cyst nematode worm</name>
    <name type="synonym">Heterodera pallida</name>
    <dbReference type="NCBI Taxonomy" id="36090"/>
    <lineage>
        <taxon>Eukaryota</taxon>
        <taxon>Metazoa</taxon>
        <taxon>Ecdysozoa</taxon>
        <taxon>Nematoda</taxon>
        <taxon>Chromadorea</taxon>
        <taxon>Rhabditida</taxon>
        <taxon>Tylenchina</taxon>
        <taxon>Tylenchomorpha</taxon>
        <taxon>Tylenchoidea</taxon>
        <taxon>Heteroderidae</taxon>
        <taxon>Heteroderinae</taxon>
        <taxon>Globodera</taxon>
    </lineage>
</organism>
<dbReference type="WBParaSite" id="GPLIN_000478100">
    <property type="protein sequence ID" value="GPLIN_000478100"/>
    <property type="gene ID" value="GPLIN_000478100"/>
</dbReference>
<proteinExistence type="predicted"/>